<organism evidence="6 7">
    <name type="scientific">Penicillium frequentans</name>
    <dbReference type="NCBI Taxonomy" id="3151616"/>
    <lineage>
        <taxon>Eukaryota</taxon>
        <taxon>Fungi</taxon>
        <taxon>Dikarya</taxon>
        <taxon>Ascomycota</taxon>
        <taxon>Pezizomycotina</taxon>
        <taxon>Eurotiomycetes</taxon>
        <taxon>Eurotiomycetidae</taxon>
        <taxon>Eurotiales</taxon>
        <taxon>Aspergillaceae</taxon>
        <taxon>Penicillium</taxon>
    </lineage>
</organism>
<feature type="transmembrane region" description="Helical" evidence="5">
    <location>
        <begin position="110"/>
        <end position="133"/>
    </location>
</feature>
<dbReference type="PANTHER" id="PTHR31465">
    <property type="entry name" value="PROTEIN RTA1-RELATED"/>
    <property type="match status" value="1"/>
</dbReference>
<dbReference type="AlphaFoldDB" id="A0AAD6CJJ3"/>
<dbReference type="Proteomes" id="UP001220324">
    <property type="component" value="Unassembled WGS sequence"/>
</dbReference>
<accession>A0AAD6CJJ3</accession>
<keyword evidence="4 5" id="KW-0472">Membrane</keyword>
<evidence type="ECO:0000256" key="5">
    <source>
        <dbReference type="SAM" id="Phobius"/>
    </source>
</evidence>
<dbReference type="PANTHER" id="PTHR31465:SF1">
    <property type="entry name" value="PROTEIN RTA1-RELATED"/>
    <property type="match status" value="1"/>
</dbReference>
<feature type="transmembrane region" description="Helical" evidence="5">
    <location>
        <begin position="44"/>
        <end position="64"/>
    </location>
</feature>
<evidence type="ECO:0000313" key="7">
    <source>
        <dbReference type="Proteomes" id="UP001220324"/>
    </source>
</evidence>
<feature type="transmembrane region" description="Helical" evidence="5">
    <location>
        <begin position="227"/>
        <end position="245"/>
    </location>
</feature>
<evidence type="ECO:0008006" key="8">
    <source>
        <dbReference type="Google" id="ProtNLM"/>
    </source>
</evidence>
<feature type="transmembrane region" description="Helical" evidence="5">
    <location>
        <begin position="20"/>
        <end position="39"/>
    </location>
</feature>
<reference evidence="6 7" key="1">
    <citation type="journal article" date="2023" name="IMA Fungus">
        <title>Comparative genomic study of the Penicillium genus elucidates a diverse pangenome and 15 lateral gene transfer events.</title>
        <authorList>
            <person name="Petersen C."/>
            <person name="Sorensen T."/>
            <person name="Nielsen M.R."/>
            <person name="Sondergaard T.E."/>
            <person name="Sorensen J.L."/>
            <person name="Fitzpatrick D.A."/>
            <person name="Frisvad J.C."/>
            <person name="Nielsen K.L."/>
        </authorList>
    </citation>
    <scope>NUCLEOTIDE SEQUENCE [LARGE SCALE GENOMIC DNA]</scope>
    <source>
        <strain evidence="6 7">IBT 35679</strain>
    </source>
</reference>
<feature type="transmembrane region" description="Helical" evidence="5">
    <location>
        <begin position="70"/>
        <end position="89"/>
    </location>
</feature>
<keyword evidence="2 5" id="KW-0812">Transmembrane</keyword>
<evidence type="ECO:0000256" key="1">
    <source>
        <dbReference type="ARBA" id="ARBA00004141"/>
    </source>
</evidence>
<dbReference type="InterPro" id="IPR007568">
    <property type="entry name" value="RTA1"/>
</dbReference>
<sequence>MTVLVKYIHMYDFVPSEGAAIAFAVIFFATMAAHGFQLFRTKTWFFIPFLIGLISYSSTQYPGYTIAPMLIQYILILVAPALLAASIYMEFGRIILVTNGENYTIIRRTWLTKIFVCGDIISFVVQFGGAGMLANTSTASSGPNIMRIGVVIQILFFGLFLITIIIFHVRLVKRGSATLYTVPWKRHVMASYASGTLILIRSVFRLVEFSEFTGSTEGPIEKYEWMSYVFDAVMILITSVIYNWIHPSEMIPYLPSEQVSTDMEMLAETGEKD</sequence>
<protein>
    <recommendedName>
        <fullName evidence="8">Protein RTA1</fullName>
    </recommendedName>
</protein>
<comment type="subcellular location">
    <subcellularLocation>
        <location evidence="1">Membrane</location>
        <topology evidence="1">Multi-pass membrane protein</topology>
    </subcellularLocation>
</comment>
<keyword evidence="7" id="KW-1185">Reference proteome</keyword>
<feature type="non-terminal residue" evidence="6">
    <location>
        <position position="273"/>
    </location>
</feature>
<dbReference type="Pfam" id="PF04479">
    <property type="entry name" value="RTA1"/>
    <property type="match status" value="1"/>
</dbReference>
<evidence type="ECO:0000256" key="2">
    <source>
        <dbReference type="ARBA" id="ARBA00022692"/>
    </source>
</evidence>
<comment type="caution">
    <text evidence="6">The sequence shown here is derived from an EMBL/GenBank/DDBJ whole genome shotgun (WGS) entry which is preliminary data.</text>
</comment>
<evidence type="ECO:0000256" key="3">
    <source>
        <dbReference type="ARBA" id="ARBA00022989"/>
    </source>
</evidence>
<name>A0AAD6CJJ3_9EURO</name>
<dbReference type="GO" id="GO:0016020">
    <property type="term" value="C:membrane"/>
    <property type="evidence" value="ECO:0007669"/>
    <property type="project" value="UniProtKB-SubCell"/>
</dbReference>
<feature type="transmembrane region" description="Helical" evidence="5">
    <location>
        <begin position="188"/>
        <end position="207"/>
    </location>
</feature>
<evidence type="ECO:0000256" key="4">
    <source>
        <dbReference type="ARBA" id="ARBA00023136"/>
    </source>
</evidence>
<gene>
    <name evidence="6" type="ORF">N7494_011331</name>
</gene>
<keyword evidence="3 5" id="KW-1133">Transmembrane helix</keyword>
<feature type="transmembrane region" description="Helical" evidence="5">
    <location>
        <begin position="145"/>
        <end position="167"/>
    </location>
</feature>
<proteinExistence type="predicted"/>
<dbReference type="EMBL" id="JAQIZZ010000008">
    <property type="protein sequence ID" value="KAJ5524681.1"/>
    <property type="molecule type" value="Genomic_DNA"/>
</dbReference>
<evidence type="ECO:0000313" key="6">
    <source>
        <dbReference type="EMBL" id="KAJ5524681.1"/>
    </source>
</evidence>